<dbReference type="AlphaFoldDB" id="A0A841HRX6"/>
<dbReference type="Proteomes" id="UP000588068">
    <property type="component" value="Unassembled WGS sequence"/>
</dbReference>
<sequence>MGEDSSTVTAYWAFRQMARDHENAGRMDAAFSCLEAAHIIGQRHAVLHVAAHIAMLRLAWRQCHVQEVVGQSLRIVAAALFTWIWVPLGNTGRANVSAFRQMPLPDDLRELLSSERKAT</sequence>
<evidence type="ECO:0000313" key="1">
    <source>
        <dbReference type="EMBL" id="MBB6094970.1"/>
    </source>
</evidence>
<evidence type="ECO:0008006" key="3">
    <source>
        <dbReference type="Google" id="ProtNLM"/>
    </source>
</evidence>
<dbReference type="InterPro" id="IPR022172">
    <property type="entry name" value="DUF3703"/>
</dbReference>
<proteinExistence type="predicted"/>
<evidence type="ECO:0000313" key="2">
    <source>
        <dbReference type="Proteomes" id="UP000588068"/>
    </source>
</evidence>
<accession>A0A841HRX6</accession>
<dbReference type="EMBL" id="JACHHZ010000004">
    <property type="protein sequence ID" value="MBB6094970.1"/>
    <property type="molecule type" value="Genomic_DNA"/>
</dbReference>
<protein>
    <recommendedName>
        <fullName evidence="3">DUF3703 domain-containing protein</fullName>
    </recommendedName>
</protein>
<keyword evidence="2" id="KW-1185">Reference proteome</keyword>
<gene>
    <name evidence="1" type="ORF">HNQ60_003857</name>
</gene>
<comment type="caution">
    <text evidence="1">The sequence shown here is derived from an EMBL/GenBank/DDBJ whole genome shotgun (WGS) entry which is preliminary data.</text>
</comment>
<dbReference type="RefSeq" id="WP_221304294.1">
    <property type="nucleotide sequence ID" value="NZ_JACHHZ010000004.1"/>
</dbReference>
<reference evidence="1 2" key="1">
    <citation type="submission" date="2020-08" db="EMBL/GenBank/DDBJ databases">
        <title>Genomic Encyclopedia of Type Strains, Phase IV (KMG-IV): sequencing the most valuable type-strain genomes for metagenomic binning, comparative biology and taxonomic classification.</title>
        <authorList>
            <person name="Goeker M."/>
        </authorList>
    </citation>
    <scope>NUCLEOTIDE SEQUENCE [LARGE SCALE GENOMIC DNA]</scope>
    <source>
        <strain evidence="1 2">DSM 26723</strain>
    </source>
</reference>
<organism evidence="1 2">
    <name type="scientific">Povalibacter uvarum</name>
    <dbReference type="NCBI Taxonomy" id="732238"/>
    <lineage>
        <taxon>Bacteria</taxon>
        <taxon>Pseudomonadati</taxon>
        <taxon>Pseudomonadota</taxon>
        <taxon>Gammaproteobacteria</taxon>
        <taxon>Steroidobacterales</taxon>
        <taxon>Steroidobacteraceae</taxon>
        <taxon>Povalibacter</taxon>
    </lineage>
</organism>
<name>A0A841HRX6_9GAMM</name>
<dbReference type="Pfam" id="PF12487">
    <property type="entry name" value="DUF3703"/>
    <property type="match status" value="1"/>
</dbReference>